<accession>A0A085MQW2</accession>
<evidence type="ECO:0000313" key="2">
    <source>
        <dbReference type="EMBL" id="KFD59608.1"/>
    </source>
</evidence>
<proteinExistence type="predicted"/>
<dbReference type="AlphaFoldDB" id="A0A085MQW2"/>
<name>A0A085MQW2_9BILA</name>
<sequence>SDGIEKVSKLENKGLHKTVSNGSVFYGINCFYEEEEYPPTFLRAVRTRLDLSLQNGWIDRRVHPDKTALATVLDKESQPRTDDTNPRRHTKPEEEEEQQQQQYKPYNSNNSSNRSNGRKKKKTNAQGG</sequence>
<feature type="non-terminal residue" evidence="2">
    <location>
        <position position="1"/>
    </location>
</feature>
<organism evidence="2">
    <name type="scientific">Trichuris suis</name>
    <name type="common">pig whipworm</name>
    <dbReference type="NCBI Taxonomy" id="68888"/>
    <lineage>
        <taxon>Eukaryota</taxon>
        <taxon>Metazoa</taxon>
        <taxon>Ecdysozoa</taxon>
        <taxon>Nematoda</taxon>
        <taxon>Enoplea</taxon>
        <taxon>Dorylaimia</taxon>
        <taxon>Trichinellida</taxon>
        <taxon>Trichuridae</taxon>
        <taxon>Trichuris</taxon>
    </lineage>
</organism>
<dbReference type="Proteomes" id="UP000030758">
    <property type="component" value="Unassembled WGS sequence"/>
</dbReference>
<feature type="compositionally biased region" description="Basic residues" evidence="1">
    <location>
        <begin position="116"/>
        <end position="128"/>
    </location>
</feature>
<feature type="region of interest" description="Disordered" evidence="1">
    <location>
        <begin position="69"/>
        <end position="128"/>
    </location>
</feature>
<reference evidence="2" key="1">
    <citation type="journal article" date="2014" name="Nat. Genet.">
        <title>Genome and transcriptome of the porcine whipworm Trichuris suis.</title>
        <authorList>
            <person name="Jex A.R."/>
            <person name="Nejsum P."/>
            <person name="Schwarz E.M."/>
            <person name="Hu L."/>
            <person name="Young N.D."/>
            <person name="Hall R.S."/>
            <person name="Korhonen P.K."/>
            <person name="Liao S."/>
            <person name="Thamsborg S."/>
            <person name="Xia J."/>
            <person name="Xu P."/>
            <person name="Wang S."/>
            <person name="Scheerlinck J.P."/>
            <person name="Hofmann A."/>
            <person name="Sternberg P.W."/>
            <person name="Wang J."/>
            <person name="Gasser R.B."/>
        </authorList>
    </citation>
    <scope>NUCLEOTIDE SEQUENCE [LARGE SCALE GENOMIC DNA]</scope>
    <source>
        <strain evidence="2">DCEP-RM93F</strain>
    </source>
</reference>
<feature type="compositionally biased region" description="Basic and acidic residues" evidence="1">
    <location>
        <begin position="73"/>
        <end position="86"/>
    </location>
</feature>
<evidence type="ECO:0000256" key="1">
    <source>
        <dbReference type="SAM" id="MobiDB-lite"/>
    </source>
</evidence>
<gene>
    <name evidence="2" type="ORF">M514_28213</name>
</gene>
<dbReference type="EMBL" id="KL367801">
    <property type="protein sequence ID" value="KFD59608.1"/>
    <property type="molecule type" value="Genomic_DNA"/>
</dbReference>
<protein>
    <submittedName>
        <fullName evidence="2">Uncharacterized protein</fullName>
    </submittedName>
</protein>
<feature type="compositionally biased region" description="Low complexity" evidence="1">
    <location>
        <begin position="99"/>
        <end position="115"/>
    </location>
</feature>